<name>A0AAC9XZG0_9GAMM</name>
<dbReference type="Proteomes" id="UP000198329">
    <property type="component" value="Chromosome II"/>
</dbReference>
<gene>
    <name evidence="1" type="ORF">PNIG_b0624</name>
</gene>
<organism evidence="1 2">
    <name type="scientific">Pseudoalteromonas nigrifaciens</name>
    <dbReference type="NCBI Taxonomy" id="28109"/>
    <lineage>
        <taxon>Bacteria</taxon>
        <taxon>Pseudomonadati</taxon>
        <taxon>Pseudomonadota</taxon>
        <taxon>Gammaproteobacteria</taxon>
        <taxon>Alteromonadales</taxon>
        <taxon>Pseudoalteromonadaceae</taxon>
        <taxon>Pseudoalteromonas</taxon>
    </lineage>
</organism>
<accession>A0AAC9XZG0</accession>
<keyword evidence="2" id="KW-1185">Reference proteome</keyword>
<protein>
    <submittedName>
        <fullName evidence="1">Uncharacterized protein</fullName>
    </submittedName>
</protein>
<reference evidence="1 2" key="1">
    <citation type="submission" date="2015-03" db="EMBL/GenBank/DDBJ databases">
        <authorList>
            <person name="Xie B.-B."/>
            <person name="Rong J.-C."/>
            <person name="Qin Q.-L."/>
            <person name="Zhang Y.-Z."/>
        </authorList>
    </citation>
    <scope>NUCLEOTIDE SEQUENCE [LARGE SCALE GENOMIC DNA]</scope>
    <source>
        <strain evidence="1 2">KMM 661</strain>
    </source>
</reference>
<evidence type="ECO:0000313" key="2">
    <source>
        <dbReference type="Proteomes" id="UP000198329"/>
    </source>
</evidence>
<evidence type="ECO:0000313" key="1">
    <source>
        <dbReference type="EMBL" id="ASM56180.1"/>
    </source>
</evidence>
<dbReference type="EMBL" id="CP011037">
    <property type="protein sequence ID" value="ASM56180.1"/>
    <property type="molecule type" value="Genomic_DNA"/>
</dbReference>
<dbReference type="KEGG" id="png:PNIG_b0624"/>
<dbReference type="AlphaFoldDB" id="A0AAC9XZG0"/>
<proteinExistence type="predicted"/>
<sequence length="46" mass="5319">MPSQNLSLCIFEELATANCIFCLKSYKMRKIKIIIGKIQRVELTKT</sequence>